<protein>
    <submittedName>
        <fullName evidence="1">Uncharacterized protein</fullName>
    </submittedName>
</protein>
<name>A0A6A9QKM8_ACIIN</name>
<proteinExistence type="predicted"/>
<dbReference type="AlphaFoldDB" id="A0A6A9QKM8"/>
<accession>A0A6A9QKM8</accession>
<reference evidence="1 2" key="1">
    <citation type="submission" date="2019-10" db="EMBL/GenBank/DDBJ databases">
        <title>Genome Sequences from Six Type Strain Members of the Archaeal Family Sulfolobaceae: Acidianus ambivalens, Acidianus infernus, Metallosphaera prunae, Stygiolobus azoricus, Sulfolobus metallicus, and Sulfurisphaera ohwakuensis.</title>
        <authorList>
            <person name="Counts J.A."/>
            <person name="Kelly R.M."/>
        </authorList>
    </citation>
    <scope>NUCLEOTIDE SEQUENCE [LARGE SCALE GENOMIC DNA]</scope>
    <source>
        <strain evidence="1 2">DSM 3191</strain>
    </source>
</reference>
<evidence type="ECO:0000313" key="1">
    <source>
        <dbReference type="EMBL" id="MUM65786.1"/>
    </source>
</evidence>
<gene>
    <name evidence="1" type="ORF">D1867_11165</name>
</gene>
<comment type="caution">
    <text evidence="1">The sequence shown here is derived from an EMBL/GenBank/DDBJ whole genome shotgun (WGS) entry which is preliminary data.</text>
</comment>
<keyword evidence="2" id="KW-1185">Reference proteome</keyword>
<dbReference type="Proteomes" id="UP000440125">
    <property type="component" value="Unassembled WGS sequence"/>
</dbReference>
<sequence>MKFLIREGSSFSYYYLVRDSSTSKVFKASVTLGEFDDLILKKINAEYKRTKKTISTDNERIFKILVVYGGVRQTMRKVLASRINKLSDVLINMDEFSLHYWYSEFLTRFSRRNNVVDTYRVGRAFRDLYE</sequence>
<dbReference type="OrthoDB" id="42097at2157"/>
<evidence type="ECO:0000313" key="2">
    <source>
        <dbReference type="Proteomes" id="UP000440125"/>
    </source>
</evidence>
<dbReference type="EMBL" id="WFIY01000004">
    <property type="protein sequence ID" value="MUM65786.1"/>
    <property type="molecule type" value="Genomic_DNA"/>
</dbReference>
<dbReference type="RefSeq" id="WP_155864200.1">
    <property type="nucleotide sequence ID" value="NZ_WFIY01000004.1"/>
</dbReference>
<organism evidence="1 2">
    <name type="scientific">Acidianus infernus</name>
    <dbReference type="NCBI Taxonomy" id="12915"/>
    <lineage>
        <taxon>Archaea</taxon>
        <taxon>Thermoproteota</taxon>
        <taxon>Thermoprotei</taxon>
        <taxon>Sulfolobales</taxon>
        <taxon>Sulfolobaceae</taxon>
        <taxon>Acidianus</taxon>
    </lineage>
</organism>